<gene>
    <name evidence="2" type="ORF">BRAD3257_6191</name>
</gene>
<dbReference type="AlphaFoldDB" id="A0A2U3Q720"/>
<accession>A0A2U3Q720</accession>
<dbReference type="EMBL" id="LS398110">
    <property type="protein sequence ID" value="SPP97099.1"/>
    <property type="molecule type" value="Genomic_DNA"/>
</dbReference>
<evidence type="ECO:0000313" key="2">
    <source>
        <dbReference type="EMBL" id="SPP97099.1"/>
    </source>
</evidence>
<name>A0A2U3Q720_9BRAD</name>
<proteinExistence type="predicted"/>
<protein>
    <submittedName>
        <fullName evidence="2">Uncharacterized protein</fullName>
    </submittedName>
</protein>
<evidence type="ECO:0000313" key="3">
    <source>
        <dbReference type="Proteomes" id="UP000246085"/>
    </source>
</evidence>
<dbReference type="Proteomes" id="UP000246085">
    <property type="component" value="Chromosome BRAD3257"/>
</dbReference>
<feature type="compositionally biased region" description="Basic and acidic residues" evidence="1">
    <location>
        <begin position="86"/>
        <end position="107"/>
    </location>
</feature>
<feature type="region of interest" description="Disordered" evidence="1">
    <location>
        <begin position="78"/>
        <end position="107"/>
    </location>
</feature>
<dbReference type="KEGG" id="bvz:BRAD3257_6191"/>
<reference evidence="2 3" key="1">
    <citation type="submission" date="2018-03" db="EMBL/GenBank/DDBJ databases">
        <authorList>
            <person name="Gully D."/>
        </authorList>
    </citation>
    <scope>NUCLEOTIDE SEQUENCE [LARGE SCALE GENOMIC DNA]</scope>
    <source>
        <strain evidence="2">ORS3257</strain>
    </source>
</reference>
<organism evidence="2 3">
    <name type="scientific">Bradyrhizobium vignae</name>
    <dbReference type="NCBI Taxonomy" id="1549949"/>
    <lineage>
        <taxon>Bacteria</taxon>
        <taxon>Pseudomonadati</taxon>
        <taxon>Pseudomonadota</taxon>
        <taxon>Alphaproteobacteria</taxon>
        <taxon>Hyphomicrobiales</taxon>
        <taxon>Nitrobacteraceae</taxon>
        <taxon>Bradyrhizobium</taxon>
    </lineage>
</organism>
<evidence type="ECO:0000256" key="1">
    <source>
        <dbReference type="SAM" id="MobiDB-lite"/>
    </source>
</evidence>
<sequence>MSNGARSTRSATSWFVDAAASVARIWRTCSTMKLITLRVRGAKWRRDEYTTLNGSLGEGVSDLEAYLARIRSRHRTGVAGGRASRRFGEGRRQLIDPAKDQVSKLAS</sequence>